<gene>
    <name evidence="2" type="ORF">BVRB_027150</name>
</gene>
<dbReference type="EMBL" id="KQ098227">
    <property type="protein sequence ID" value="KMS93865.1"/>
    <property type="molecule type" value="Genomic_DNA"/>
</dbReference>
<evidence type="ECO:0000256" key="1">
    <source>
        <dbReference type="SAM" id="MobiDB-lite"/>
    </source>
</evidence>
<feature type="region of interest" description="Disordered" evidence="1">
    <location>
        <begin position="1"/>
        <end position="35"/>
    </location>
</feature>
<keyword evidence="3" id="KW-1185">Reference proteome</keyword>
<evidence type="ECO:0000313" key="2">
    <source>
        <dbReference type="EMBL" id="KMS93865.1"/>
    </source>
</evidence>
<proteinExistence type="predicted"/>
<sequence>MSRQPVRGAMSWRTSSSAAALHRTSAPPRSESLSWCSQSGSVHDREIHPIKGILQLRPSNTEIRSSPSAFRAPSVGFLNPTSIIRNATSSFRRPPSSYRAPPKHSDLRTAALQRQFCIRSNIKPDSYQTSLCQITPSSQIGLINTLHFHQTNNNKASDNAK</sequence>
<dbReference type="Gramene" id="KMS93865">
    <property type="protein sequence ID" value="KMS93865"/>
    <property type="gene ID" value="BVRB_027150"/>
</dbReference>
<organism evidence="2 3">
    <name type="scientific">Beta vulgaris subsp. vulgaris</name>
    <name type="common">Beet</name>
    <dbReference type="NCBI Taxonomy" id="3555"/>
    <lineage>
        <taxon>Eukaryota</taxon>
        <taxon>Viridiplantae</taxon>
        <taxon>Streptophyta</taxon>
        <taxon>Embryophyta</taxon>
        <taxon>Tracheophyta</taxon>
        <taxon>Spermatophyta</taxon>
        <taxon>Magnoliopsida</taxon>
        <taxon>eudicotyledons</taxon>
        <taxon>Gunneridae</taxon>
        <taxon>Pentapetalae</taxon>
        <taxon>Caryophyllales</taxon>
        <taxon>Chenopodiaceae</taxon>
        <taxon>Betoideae</taxon>
        <taxon>Beta</taxon>
    </lineage>
</organism>
<protein>
    <submittedName>
        <fullName evidence="2">Uncharacterized protein</fullName>
    </submittedName>
</protein>
<evidence type="ECO:0000313" key="3">
    <source>
        <dbReference type="Proteomes" id="UP000035740"/>
    </source>
</evidence>
<dbReference type="AlphaFoldDB" id="A0A0J8DSX9"/>
<reference evidence="2 3" key="1">
    <citation type="journal article" date="2014" name="Nature">
        <title>The genome of the recently domesticated crop plant sugar beet (Beta vulgaris).</title>
        <authorList>
            <person name="Dohm J.C."/>
            <person name="Minoche A.E."/>
            <person name="Holtgrawe D."/>
            <person name="Capella-Gutierrez S."/>
            <person name="Zakrzewski F."/>
            <person name="Tafer H."/>
            <person name="Rupp O."/>
            <person name="Sorensen T.R."/>
            <person name="Stracke R."/>
            <person name="Reinhardt R."/>
            <person name="Goesmann A."/>
            <person name="Kraft T."/>
            <person name="Schulz B."/>
            <person name="Stadler P.F."/>
            <person name="Schmidt T."/>
            <person name="Gabaldon T."/>
            <person name="Lehrach H."/>
            <person name="Weisshaar B."/>
            <person name="Himmelbauer H."/>
        </authorList>
    </citation>
    <scope>NUCLEOTIDE SEQUENCE [LARGE SCALE GENOMIC DNA]</scope>
    <source>
        <tissue evidence="2">Taproot</tissue>
    </source>
</reference>
<dbReference type="Proteomes" id="UP000035740">
    <property type="component" value="Unassembled WGS sequence"/>
</dbReference>
<accession>A0A0J8DSX9</accession>
<name>A0A0J8DSX9_BETVV</name>